<dbReference type="Proteomes" id="UP000433945">
    <property type="component" value="Unassembled WGS sequence"/>
</dbReference>
<accession>A0A6N8HCH7</accession>
<keyword evidence="3" id="KW-1185">Reference proteome</keyword>
<feature type="signal peptide" evidence="1">
    <location>
        <begin position="1"/>
        <end position="23"/>
    </location>
</feature>
<keyword evidence="1" id="KW-0732">Signal</keyword>
<dbReference type="AlphaFoldDB" id="A0A6N8HCH7"/>
<dbReference type="EMBL" id="WOWP01000001">
    <property type="protein sequence ID" value="MUV02148.1"/>
    <property type="molecule type" value="Genomic_DNA"/>
</dbReference>
<feature type="chain" id="PRO_5027082194" evidence="1">
    <location>
        <begin position="24"/>
        <end position="297"/>
    </location>
</feature>
<sequence length="297" mass="33521">MLRYFAIIPLFLFSNLVLGQAKADTSYVAEYPQRIMLTGFLTQNSIQLSTDDKEYMPNNPLKVGAGIAIKNTVINLSYNFGLAPLADKRQGDTKAVDIQLHQYGRYFVLDLFYQKYKGFYTDNDDDIQLFPDMSVRNIGAEFAYVFKGDKFSTKAAFQQSEIQLKSAGSFILGGGAYLFRINPGGELWENDPNHLDNLQFGVNAGYAYTWVINERWLLTGILTAGVNVGNDPDMLKDWKVEAYPTALGRWSGVYHKNDWALAATVLVNNKVVYPDGENDLNFTGINFQMSFVKHIDF</sequence>
<dbReference type="Pfam" id="PF14391">
    <property type="entry name" value="DUF4421"/>
    <property type="match status" value="1"/>
</dbReference>
<reference evidence="2 3" key="1">
    <citation type="submission" date="2019-12" db="EMBL/GenBank/DDBJ databases">
        <authorList>
            <person name="Sun J.-Q."/>
        </authorList>
    </citation>
    <scope>NUCLEOTIDE SEQUENCE [LARGE SCALE GENOMIC DNA]</scope>
    <source>
        <strain evidence="2 3">JCM 17928</strain>
    </source>
</reference>
<comment type="caution">
    <text evidence="2">The sequence shown here is derived from an EMBL/GenBank/DDBJ whole genome shotgun (WGS) entry which is preliminary data.</text>
</comment>
<gene>
    <name evidence="2" type="ORF">GN157_00355</name>
</gene>
<name>A0A6N8HCH7_9FLAO</name>
<proteinExistence type="predicted"/>
<protein>
    <submittedName>
        <fullName evidence="2">DUF4421 domain-containing protein</fullName>
    </submittedName>
</protein>
<dbReference type="OrthoDB" id="975269at2"/>
<evidence type="ECO:0000256" key="1">
    <source>
        <dbReference type="SAM" id="SignalP"/>
    </source>
</evidence>
<dbReference type="InterPro" id="IPR025535">
    <property type="entry name" value="DUF4421"/>
</dbReference>
<organism evidence="2 3">
    <name type="scientific">Flavobacterium rakeshii</name>
    <dbReference type="NCBI Taxonomy" id="1038845"/>
    <lineage>
        <taxon>Bacteria</taxon>
        <taxon>Pseudomonadati</taxon>
        <taxon>Bacteroidota</taxon>
        <taxon>Flavobacteriia</taxon>
        <taxon>Flavobacteriales</taxon>
        <taxon>Flavobacteriaceae</taxon>
        <taxon>Flavobacterium</taxon>
    </lineage>
</organism>
<evidence type="ECO:0000313" key="3">
    <source>
        <dbReference type="Proteomes" id="UP000433945"/>
    </source>
</evidence>
<dbReference type="RefSeq" id="WP_157481128.1">
    <property type="nucleotide sequence ID" value="NZ_WOWP01000001.1"/>
</dbReference>
<evidence type="ECO:0000313" key="2">
    <source>
        <dbReference type="EMBL" id="MUV02148.1"/>
    </source>
</evidence>